<dbReference type="FunFam" id="1.10.238.10:FF:000011">
    <property type="entry name" value="Mitochondrial Rho GTPase"/>
    <property type="match status" value="1"/>
</dbReference>
<keyword evidence="14 18" id="KW-0472">Membrane</keyword>
<evidence type="ECO:0000256" key="6">
    <source>
        <dbReference type="ARBA" id="ARBA00022737"/>
    </source>
</evidence>
<dbReference type="PANTHER" id="PTHR46819:SF1">
    <property type="entry name" value="EF-HAND CALCIUM-BINDING DOMAIN-CONTAINING PROTEIN 7"/>
    <property type="match status" value="1"/>
</dbReference>
<keyword evidence="5" id="KW-0479">Metal-binding</keyword>
<dbReference type="SMART" id="SM00054">
    <property type="entry name" value="EFh"/>
    <property type="match status" value="2"/>
</dbReference>
<dbReference type="SUPFAM" id="SSF47473">
    <property type="entry name" value="EF-hand"/>
    <property type="match status" value="1"/>
</dbReference>
<proteinExistence type="inferred from homology"/>
<evidence type="ECO:0000256" key="3">
    <source>
        <dbReference type="ARBA" id="ARBA00011738"/>
    </source>
</evidence>
<dbReference type="InterPro" id="IPR002048">
    <property type="entry name" value="EF_hand_dom"/>
</dbReference>
<evidence type="ECO:0000256" key="2">
    <source>
        <dbReference type="ARBA" id="ARBA00007981"/>
    </source>
</evidence>
<dbReference type="GO" id="GO:0003924">
    <property type="term" value="F:GTPase activity"/>
    <property type="evidence" value="ECO:0007669"/>
    <property type="project" value="InterPro"/>
</dbReference>
<evidence type="ECO:0000256" key="10">
    <source>
        <dbReference type="ARBA" id="ARBA00022837"/>
    </source>
</evidence>
<evidence type="ECO:0000256" key="8">
    <source>
        <dbReference type="ARBA" id="ARBA00022787"/>
    </source>
</evidence>
<dbReference type="Pfam" id="PF08355">
    <property type="entry name" value="EF_assoc_1"/>
    <property type="match status" value="1"/>
</dbReference>
<dbReference type="GO" id="GO:0005509">
    <property type="term" value="F:calcium ion binding"/>
    <property type="evidence" value="ECO:0007669"/>
    <property type="project" value="InterPro"/>
</dbReference>
<feature type="domain" description="Miro" evidence="20">
    <location>
        <begin position="300"/>
        <end position="463"/>
    </location>
</feature>
<gene>
    <name evidence="21" type="ORF">EB796_012051</name>
</gene>
<feature type="transmembrane region" description="Helical" evidence="18">
    <location>
        <begin position="476"/>
        <end position="495"/>
    </location>
</feature>
<dbReference type="InterPro" id="IPR011992">
    <property type="entry name" value="EF-hand-dom_pair"/>
</dbReference>
<evidence type="ECO:0000256" key="4">
    <source>
        <dbReference type="ARBA" id="ARBA00022692"/>
    </source>
</evidence>
<dbReference type="GO" id="GO:0005525">
    <property type="term" value="F:GTP binding"/>
    <property type="evidence" value="ECO:0007669"/>
    <property type="project" value="UniProtKB-KW"/>
</dbReference>
<keyword evidence="12" id="KW-0496">Mitochondrion</keyword>
<dbReference type="SUPFAM" id="SSF52540">
    <property type="entry name" value="P-loop containing nucleoside triphosphate hydrolases"/>
    <property type="match status" value="2"/>
</dbReference>
<dbReference type="InterPro" id="IPR052266">
    <property type="entry name" value="Miro-EF-hand_domain"/>
</dbReference>
<comment type="subunit">
    <text evidence="3">Homodimer.</text>
</comment>
<dbReference type="InterPro" id="IPR027417">
    <property type="entry name" value="P-loop_NTPase"/>
</dbReference>
<dbReference type="PROSITE" id="PS50222">
    <property type="entry name" value="EF_HAND_2"/>
    <property type="match status" value="1"/>
</dbReference>
<name>A0A7J7JTD9_BUGNE</name>
<comment type="caution">
    <text evidence="21">The sequence shown here is derived from an EMBL/GenBank/DDBJ whole genome shotgun (WGS) entry which is preliminary data.</text>
</comment>
<evidence type="ECO:0000259" key="19">
    <source>
        <dbReference type="PROSITE" id="PS50222"/>
    </source>
</evidence>
<dbReference type="Gene3D" id="1.10.238.10">
    <property type="entry name" value="EF-hand"/>
    <property type="match status" value="2"/>
</dbReference>
<dbReference type="AlphaFoldDB" id="A0A7J7JTD9"/>
<sequence>MVGTKADLTEESTLDTAVEAMNKYIEVETCVECSARTMKNISEMFYYAQKAVLHPTAPLFDASTKELTSVCKAAIERIFTICDADNDGILSDFELNNFQKKCFNAPLVAESLQDVKDVVRKYCTNGVVNNGLSLEGFLTLHLLFIQRGRHETTWTVLRKFGYDDSLQLTKDYLYPRLHVEPGCTTELTHLGYQFLQTLFEKHDKDKDGCLSPTELQQLFSTCPFLPWGDDVLSTVQTNKQNWITNTGYLAQWTLTTYLDKERALEYLAYLGYLFEHDTQRTAICVTREKSIDRVKKQTNRNVFLCHVIGPKGVGKTHFLQGLLGRSMASLKSKNTFPSSSYTINPVKVYATEKYLLMREIDAEITELLNPGDLECDVACLVYDASNPESFKFCATTYDKHFKGSNIPLLMVACKAEQTHVKQSYGVTPEEFCKANGLAPPQFYSAVDTNPTNLYTSLAIMAAHPHSPLASSEVSMGWMKIAAGLALAIGVIFGLYRYNKVRLSQP</sequence>
<evidence type="ECO:0000256" key="17">
    <source>
        <dbReference type="ARBA" id="ARBA00093331"/>
    </source>
</evidence>
<evidence type="ECO:0000256" key="13">
    <source>
        <dbReference type="ARBA" id="ARBA00023134"/>
    </source>
</evidence>
<evidence type="ECO:0000259" key="20">
    <source>
        <dbReference type="PROSITE" id="PS51423"/>
    </source>
</evidence>
<dbReference type="PANTHER" id="PTHR46819">
    <property type="entry name" value="EF-HAND CALCIUM-BINDING DOMAIN-CONTAINING PROTEIN 7"/>
    <property type="match status" value="1"/>
</dbReference>
<reference evidence="21" key="1">
    <citation type="submission" date="2020-06" db="EMBL/GenBank/DDBJ databases">
        <title>Draft genome of Bugula neritina, a colonial animal packing powerful symbionts and potential medicines.</title>
        <authorList>
            <person name="Rayko M."/>
        </authorList>
    </citation>
    <scope>NUCLEOTIDE SEQUENCE [LARGE SCALE GENOMIC DNA]</scope>
    <source>
        <strain evidence="21">Kwan_BN1</strain>
    </source>
</reference>
<evidence type="ECO:0000313" key="22">
    <source>
        <dbReference type="Proteomes" id="UP000593567"/>
    </source>
</evidence>
<evidence type="ECO:0000256" key="14">
    <source>
        <dbReference type="ARBA" id="ARBA00023136"/>
    </source>
</evidence>
<keyword evidence="11 18" id="KW-1133">Transmembrane helix</keyword>
<dbReference type="InterPro" id="IPR018247">
    <property type="entry name" value="EF_Hand_1_Ca_BS"/>
</dbReference>
<keyword evidence="9" id="KW-0378">Hydrolase</keyword>
<evidence type="ECO:0000256" key="5">
    <source>
        <dbReference type="ARBA" id="ARBA00022723"/>
    </source>
</evidence>
<dbReference type="PROSITE" id="PS00018">
    <property type="entry name" value="EF_HAND_1"/>
    <property type="match status" value="2"/>
</dbReference>
<keyword evidence="13" id="KW-0342">GTP-binding</keyword>
<dbReference type="InterPro" id="IPR013566">
    <property type="entry name" value="EF_hand_assoc_1"/>
</dbReference>
<dbReference type="EMBL" id="VXIV02001799">
    <property type="protein sequence ID" value="KAF6029642.1"/>
    <property type="molecule type" value="Genomic_DNA"/>
</dbReference>
<dbReference type="Proteomes" id="UP000593567">
    <property type="component" value="Unassembled WGS sequence"/>
</dbReference>
<evidence type="ECO:0000313" key="21">
    <source>
        <dbReference type="EMBL" id="KAF6029642.1"/>
    </source>
</evidence>
<keyword evidence="22" id="KW-1185">Reference proteome</keyword>
<dbReference type="InterPro" id="IPR013567">
    <property type="entry name" value="EF_hand_assoc_2"/>
</dbReference>
<keyword evidence="8" id="KW-1000">Mitochondrion outer membrane</keyword>
<keyword evidence="7" id="KW-0547">Nucleotide-binding</keyword>
<dbReference type="PROSITE" id="PS51423">
    <property type="entry name" value="MIRO"/>
    <property type="match status" value="1"/>
</dbReference>
<protein>
    <recommendedName>
        <fullName evidence="15">Mitochondrial Rho GTPase 2</fullName>
    </recommendedName>
    <alternativeName>
        <fullName evidence="16">Ras homolog gene family member T2</fullName>
    </alternativeName>
</protein>
<evidence type="ECO:0000256" key="7">
    <source>
        <dbReference type="ARBA" id="ARBA00022741"/>
    </source>
</evidence>
<evidence type="ECO:0000256" key="15">
    <source>
        <dbReference type="ARBA" id="ARBA00040475"/>
    </source>
</evidence>
<keyword evidence="6" id="KW-0677">Repeat</keyword>
<comment type="function">
    <text evidence="17">Atypical mitochondrial nucleoside-triphosphatase (NTPase) involved in mitochondrial trafficking. Probably involved in control of anterograde transport of mitochondria and their subcellular distribution. Can hydrolyze GTP, ATP and UTP.</text>
</comment>
<dbReference type="Pfam" id="PF08356">
    <property type="entry name" value="EF_assoc_2"/>
    <property type="match status" value="1"/>
</dbReference>
<evidence type="ECO:0000256" key="12">
    <source>
        <dbReference type="ARBA" id="ARBA00023128"/>
    </source>
</evidence>
<evidence type="ECO:0000256" key="18">
    <source>
        <dbReference type="SAM" id="Phobius"/>
    </source>
</evidence>
<evidence type="ECO:0000256" key="9">
    <source>
        <dbReference type="ARBA" id="ARBA00022801"/>
    </source>
</evidence>
<dbReference type="FunFam" id="3.40.50.300:FF:000553">
    <property type="entry name" value="Mitochondrial Rho GTPase"/>
    <property type="match status" value="1"/>
</dbReference>
<evidence type="ECO:0000256" key="11">
    <source>
        <dbReference type="ARBA" id="ARBA00022989"/>
    </source>
</evidence>
<feature type="domain" description="EF-hand" evidence="19">
    <location>
        <begin position="190"/>
        <end position="225"/>
    </location>
</feature>
<comment type="subcellular location">
    <subcellularLocation>
        <location evidence="1">Mitochondrion outer membrane</location>
        <topology evidence="1">Single-pass type IV membrane protein</topology>
    </subcellularLocation>
</comment>
<keyword evidence="4 18" id="KW-0812">Transmembrane</keyword>
<accession>A0A7J7JTD9</accession>
<dbReference type="OrthoDB" id="10020961at2759"/>
<keyword evidence="10" id="KW-0106">Calcium</keyword>
<comment type="similarity">
    <text evidence="2">Belongs to the mitochondrial Rho GTPase family.</text>
</comment>
<organism evidence="21 22">
    <name type="scientific">Bugula neritina</name>
    <name type="common">Brown bryozoan</name>
    <name type="synonym">Sertularia neritina</name>
    <dbReference type="NCBI Taxonomy" id="10212"/>
    <lineage>
        <taxon>Eukaryota</taxon>
        <taxon>Metazoa</taxon>
        <taxon>Spiralia</taxon>
        <taxon>Lophotrochozoa</taxon>
        <taxon>Bryozoa</taxon>
        <taxon>Gymnolaemata</taxon>
        <taxon>Cheilostomatida</taxon>
        <taxon>Flustrina</taxon>
        <taxon>Buguloidea</taxon>
        <taxon>Bugulidae</taxon>
        <taxon>Bugula</taxon>
    </lineage>
</organism>
<dbReference type="Gene3D" id="3.40.50.300">
    <property type="entry name" value="P-loop containing nucleotide triphosphate hydrolases"/>
    <property type="match status" value="2"/>
</dbReference>
<evidence type="ECO:0000256" key="16">
    <source>
        <dbReference type="ARBA" id="ARBA00042451"/>
    </source>
</evidence>
<dbReference type="InterPro" id="IPR020860">
    <property type="entry name" value="MIRO_dom"/>
</dbReference>
<evidence type="ECO:0000256" key="1">
    <source>
        <dbReference type="ARBA" id="ARBA00004200"/>
    </source>
</evidence>
<dbReference type="GO" id="GO:0005741">
    <property type="term" value="C:mitochondrial outer membrane"/>
    <property type="evidence" value="ECO:0007669"/>
    <property type="project" value="UniProtKB-SubCell"/>
</dbReference>
<dbReference type="FunFam" id="1.10.238.10:FF:000021">
    <property type="entry name" value="Mitochondrial Rho GTPase"/>
    <property type="match status" value="1"/>
</dbReference>